<protein>
    <recommendedName>
        <fullName evidence="1">Non-specific lipid-transfer protein</fullName>
    </recommendedName>
</protein>
<comment type="function">
    <text evidence="1">Plant non-specific lipid-transfer proteins transfer phospholipids as well as galactolipids across membranes. May play a role in wax or cutin deposition in the cell walls of expanding epidermal cells and certain secretory tissues.</text>
</comment>
<reference evidence="4" key="1">
    <citation type="submission" date="2020-01" db="EMBL/GenBank/DDBJ databases">
        <title>Genome sequence of Kobresia littledalei, the first chromosome-level genome in the family Cyperaceae.</title>
        <authorList>
            <person name="Qu G."/>
        </authorList>
    </citation>
    <scope>NUCLEOTIDE SEQUENCE</scope>
    <source>
        <strain evidence="4">C.B.Clarke</strain>
        <tissue evidence="4">Leaf</tissue>
    </source>
</reference>
<dbReference type="InterPro" id="IPR000528">
    <property type="entry name" value="Plant_nsLTP"/>
</dbReference>
<dbReference type="Gene3D" id="1.10.110.10">
    <property type="entry name" value="Plant lipid-transfer and hydrophobic proteins"/>
    <property type="match status" value="1"/>
</dbReference>
<dbReference type="Pfam" id="PF00234">
    <property type="entry name" value="Tryp_alpha_amyl"/>
    <property type="match status" value="1"/>
</dbReference>
<feature type="domain" description="Bifunctional inhibitor/plant lipid transfer protein/seed storage helical" evidence="3">
    <location>
        <begin position="31"/>
        <end position="115"/>
    </location>
</feature>
<proteinExistence type="inferred from homology"/>
<evidence type="ECO:0000256" key="2">
    <source>
        <dbReference type="SAM" id="SignalP"/>
    </source>
</evidence>
<dbReference type="PROSITE" id="PS00597">
    <property type="entry name" value="PLANT_LTP"/>
    <property type="match status" value="1"/>
</dbReference>
<evidence type="ECO:0000313" key="5">
    <source>
        <dbReference type="Proteomes" id="UP000623129"/>
    </source>
</evidence>
<dbReference type="OrthoDB" id="770678at2759"/>
<keyword evidence="5" id="KW-1185">Reference proteome</keyword>
<name>A0A833VD69_9POAL</name>
<comment type="caution">
    <text evidence="4">The sequence shown here is derived from an EMBL/GenBank/DDBJ whole genome shotgun (WGS) entry which is preliminary data.</text>
</comment>
<accession>A0A833VD69</accession>
<comment type="similarity">
    <text evidence="1">Belongs to the plant LTP family.</text>
</comment>
<evidence type="ECO:0000256" key="1">
    <source>
        <dbReference type="RuleBase" id="RU000628"/>
    </source>
</evidence>
<dbReference type="GO" id="GO:0006869">
    <property type="term" value="P:lipid transport"/>
    <property type="evidence" value="ECO:0007669"/>
    <property type="project" value="InterPro"/>
</dbReference>
<dbReference type="SMART" id="SM00499">
    <property type="entry name" value="AAI"/>
    <property type="match status" value="1"/>
</dbReference>
<keyword evidence="1" id="KW-0813">Transport</keyword>
<dbReference type="PROSITE" id="PS51257">
    <property type="entry name" value="PROKAR_LIPOPROTEIN"/>
    <property type="match status" value="1"/>
</dbReference>
<evidence type="ECO:0000259" key="3">
    <source>
        <dbReference type="SMART" id="SM00499"/>
    </source>
</evidence>
<dbReference type="EMBL" id="SWLB01000009">
    <property type="protein sequence ID" value="KAF3334661.1"/>
    <property type="molecule type" value="Genomic_DNA"/>
</dbReference>
<feature type="signal peptide" evidence="2">
    <location>
        <begin position="1"/>
        <end position="27"/>
    </location>
</feature>
<dbReference type="Proteomes" id="UP000623129">
    <property type="component" value="Unassembled WGS sequence"/>
</dbReference>
<dbReference type="InterPro" id="IPR036312">
    <property type="entry name" value="Bifun_inhib/LTP/seed_sf"/>
</dbReference>
<dbReference type="CDD" id="cd01960">
    <property type="entry name" value="nsLTP1"/>
    <property type="match status" value="1"/>
</dbReference>
<evidence type="ECO:0000313" key="4">
    <source>
        <dbReference type="EMBL" id="KAF3334661.1"/>
    </source>
</evidence>
<dbReference type="InterPro" id="IPR016140">
    <property type="entry name" value="Bifunc_inhib/LTP/seed_store"/>
</dbReference>
<dbReference type="SUPFAM" id="SSF47699">
    <property type="entry name" value="Bifunctional inhibitor/lipid-transfer protein/seed storage 2S albumin"/>
    <property type="match status" value="1"/>
</dbReference>
<dbReference type="GO" id="GO:0008289">
    <property type="term" value="F:lipid binding"/>
    <property type="evidence" value="ECO:0007669"/>
    <property type="project" value="UniProtKB-KW"/>
</dbReference>
<sequence>MASFDIRAIAAVTITILLLTGPHTTNAAISCGQVASALAQCMSYARTGQGSPPAQCCSGVKSLNSIASTGADRQSVCNCLKNLAKGTTVNAKAAAGLPGKCGVSVPYAISTSTDCSKVH</sequence>
<dbReference type="PANTHER" id="PTHR33076">
    <property type="entry name" value="NON-SPECIFIC LIPID-TRANSFER PROTEIN 2-RELATED"/>
    <property type="match status" value="1"/>
</dbReference>
<keyword evidence="1" id="KW-0446">Lipid-binding</keyword>
<dbReference type="AlphaFoldDB" id="A0A833VD69"/>
<organism evidence="4 5">
    <name type="scientific">Carex littledalei</name>
    <dbReference type="NCBI Taxonomy" id="544730"/>
    <lineage>
        <taxon>Eukaryota</taxon>
        <taxon>Viridiplantae</taxon>
        <taxon>Streptophyta</taxon>
        <taxon>Embryophyta</taxon>
        <taxon>Tracheophyta</taxon>
        <taxon>Spermatophyta</taxon>
        <taxon>Magnoliopsida</taxon>
        <taxon>Liliopsida</taxon>
        <taxon>Poales</taxon>
        <taxon>Cyperaceae</taxon>
        <taxon>Cyperoideae</taxon>
        <taxon>Cariceae</taxon>
        <taxon>Carex</taxon>
        <taxon>Carex subgen. Euthyceras</taxon>
    </lineage>
</organism>
<keyword evidence="2" id="KW-0732">Signal</keyword>
<gene>
    <name evidence="4" type="ORF">FCM35_KLT21265</name>
</gene>
<feature type="chain" id="PRO_5032381664" description="Non-specific lipid-transfer protein" evidence="2">
    <location>
        <begin position="28"/>
        <end position="119"/>
    </location>
</feature>
<dbReference type="PRINTS" id="PR00382">
    <property type="entry name" value="LIPIDTRNSFER"/>
</dbReference>